<dbReference type="Gene3D" id="3.30.1490.150">
    <property type="entry name" value="Hypothetical protein ph0010, domain 2"/>
    <property type="match status" value="1"/>
</dbReference>
<comment type="caution">
    <text evidence="2">The sequence shown here is derived from an EMBL/GenBank/DDBJ whole genome shotgun (WGS) entry which is preliminary data.</text>
</comment>
<dbReference type="PANTHER" id="PTHR13016">
    <property type="entry name" value="AMMECR1 HOMOLOG"/>
    <property type="match status" value="1"/>
</dbReference>
<dbReference type="InterPro" id="IPR027485">
    <property type="entry name" value="AMMECR1_N"/>
</dbReference>
<dbReference type="InterPro" id="IPR002733">
    <property type="entry name" value="AMMECR1_domain"/>
</dbReference>
<dbReference type="NCBIfam" id="TIGR00296">
    <property type="entry name" value="TIGR00296 family protein"/>
    <property type="match status" value="1"/>
</dbReference>
<evidence type="ECO:0000313" key="2">
    <source>
        <dbReference type="EMBL" id="SHJ22538.1"/>
    </source>
</evidence>
<dbReference type="InterPro" id="IPR027623">
    <property type="entry name" value="AmmeMemoSam_A"/>
</dbReference>
<dbReference type="PANTHER" id="PTHR13016:SF0">
    <property type="entry name" value="AMME SYNDROME CANDIDATE GENE 1 PROTEIN"/>
    <property type="match status" value="1"/>
</dbReference>
<dbReference type="Pfam" id="PF01871">
    <property type="entry name" value="AMMECR1"/>
    <property type="match status" value="1"/>
</dbReference>
<reference evidence="2 3" key="1">
    <citation type="submission" date="2016-11" db="EMBL/GenBank/DDBJ databases">
        <authorList>
            <person name="Varghese N."/>
            <person name="Submissions S."/>
        </authorList>
    </citation>
    <scope>NUCLEOTIDE SEQUENCE [LARGE SCALE GENOMIC DNA]</scope>
    <source>
        <strain evidence="2 3">DSM 17919</strain>
    </source>
</reference>
<dbReference type="InterPro" id="IPR023473">
    <property type="entry name" value="AMMECR1"/>
</dbReference>
<dbReference type="NCBIfam" id="TIGR04335">
    <property type="entry name" value="AmmeMemoSam_A"/>
    <property type="match status" value="1"/>
</dbReference>
<accession>A0A8G2FBA9</accession>
<dbReference type="EMBL" id="FQZR01000004">
    <property type="protein sequence ID" value="SHJ22538.1"/>
    <property type="molecule type" value="Genomic_DNA"/>
</dbReference>
<evidence type="ECO:0000259" key="1">
    <source>
        <dbReference type="PROSITE" id="PS51112"/>
    </source>
</evidence>
<feature type="domain" description="AMMECR1" evidence="1">
    <location>
        <begin position="16"/>
        <end position="192"/>
    </location>
</feature>
<name>A0A8G2FBA9_9BACT</name>
<dbReference type="PROSITE" id="PS51112">
    <property type="entry name" value="AMMECR1"/>
    <property type="match status" value="1"/>
</dbReference>
<sequence length="192" mass="21739">MNNENADVRSLSLSKADKDYLKKLVQWSITTYFEGAHTLDDKVVPKPQNKLLTQELGAFVTLKKNDTLRGCIGNVVGQGPLYLTVARMARAAAFEDPRFPQVSESEFAELSVEISIMGPITICPDTNRIEIGIHGLIIRHGAYSGLLLPQVAKEWHWDRKTFLEQTCIKAGLKPNMWEHPSTKIYWFEAYVF</sequence>
<organism evidence="2 3">
    <name type="scientific">Halodesulfovibrio aestuarii</name>
    <dbReference type="NCBI Taxonomy" id="126333"/>
    <lineage>
        <taxon>Bacteria</taxon>
        <taxon>Pseudomonadati</taxon>
        <taxon>Thermodesulfobacteriota</taxon>
        <taxon>Desulfovibrionia</taxon>
        <taxon>Desulfovibrionales</taxon>
        <taxon>Desulfovibrionaceae</taxon>
        <taxon>Halodesulfovibrio</taxon>
    </lineage>
</organism>
<dbReference type="Gene3D" id="3.30.700.20">
    <property type="entry name" value="Hypothetical protein ph0010, domain 1"/>
    <property type="match status" value="1"/>
</dbReference>
<dbReference type="RefSeq" id="WP_019999930.1">
    <property type="nucleotide sequence ID" value="NZ_CP192219.1"/>
</dbReference>
<dbReference type="SUPFAM" id="SSF143447">
    <property type="entry name" value="AMMECR1-like"/>
    <property type="match status" value="1"/>
</dbReference>
<proteinExistence type="predicted"/>
<dbReference type="Proteomes" id="UP000184001">
    <property type="component" value="Unassembled WGS sequence"/>
</dbReference>
<evidence type="ECO:0000313" key="3">
    <source>
        <dbReference type="Proteomes" id="UP000184001"/>
    </source>
</evidence>
<gene>
    <name evidence="2" type="ORF">SAMN05660830_01855</name>
</gene>
<protein>
    <recommendedName>
        <fullName evidence="1">AMMECR1 domain-containing protein</fullName>
    </recommendedName>
</protein>
<dbReference type="AlphaFoldDB" id="A0A8G2FBA9"/>
<dbReference type="InterPro" id="IPR036071">
    <property type="entry name" value="AMMECR1_dom_sf"/>
</dbReference>